<evidence type="ECO:0000313" key="1">
    <source>
        <dbReference type="EMBL" id="KAH6937186.1"/>
    </source>
</evidence>
<gene>
    <name evidence="1" type="ORF">HPB50_025832</name>
</gene>
<proteinExistence type="predicted"/>
<protein>
    <submittedName>
        <fullName evidence="1">Uncharacterized protein</fullName>
    </submittedName>
</protein>
<evidence type="ECO:0000313" key="2">
    <source>
        <dbReference type="Proteomes" id="UP000821845"/>
    </source>
</evidence>
<accession>A0ACB7SQE0</accession>
<sequence>MAVWFTIIASGILALGNLASRRRGNKGKRLPPGPSGVPLLGYLPFMKKPYYVDFKKLSDRYGPVFRVRLGCKNVVVLSDVTSVREGLNNPDVLYRPEDFLFRYLDNKGIGALNGEVWQLNRRYCFQVLRNLGFAKKPMEEHIKEEIQRFTELLEASKGKPVNVVHELVVSVVNNMSALVFGERYDVHDSRARLVSDLMSKFLKNADFFSLTDFLPTIRFFSLYVPHTRLRTINYVFKEFKKLFRQEIKNREQVMDECKDKDFIDGYLRKIQENNGNGSHYNLDVLEGNTFNFYSASTNTVRTAILWNLYIVASDPDGHQARIQGEIDAVVGKLRAPAWDDRLRMPFTMASILEALRWRTVSPIGINRAAARDTVICGYHVPAGTVVVANFWSLHNDPAYWHSPSKYDPSRFLTADGTEVKEKPMAFLPFSMGRRGCPGEGLAMMEIFLYVTTVLQKFRVLPEEGRAISLDGYDALLNVVDDTQGLRFSLR</sequence>
<reference evidence="1" key="1">
    <citation type="submission" date="2020-05" db="EMBL/GenBank/DDBJ databases">
        <title>Large-scale comparative analyses of tick genomes elucidate their genetic diversity and vector capacities.</title>
        <authorList>
            <person name="Jia N."/>
            <person name="Wang J."/>
            <person name="Shi W."/>
            <person name="Du L."/>
            <person name="Sun Y."/>
            <person name="Zhan W."/>
            <person name="Jiang J."/>
            <person name="Wang Q."/>
            <person name="Zhang B."/>
            <person name="Ji P."/>
            <person name="Sakyi L.B."/>
            <person name="Cui X."/>
            <person name="Yuan T."/>
            <person name="Jiang B."/>
            <person name="Yang W."/>
            <person name="Lam T.T.-Y."/>
            <person name="Chang Q."/>
            <person name="Ding S."/>
            <person name="Wang X."/>
            <person name="Zhu J."/>
            <person name="Ruan X."/>
            <person name="Zhao L."/>
            <person name="Wei J."/>
            <person name="Que T."/>
            <person name="Du C."/>
            <person name="Cheng J."/>
            <person name="Dai P."/>
            <person name="Han X."/>
            <person name="Huang E."/>
            <person name="Gao Y."/>
            <person name="Liu J."/>
            <person name="Shao H."/>
            <person name="Ye R."/>
            <person name="Li L."/>
            <person name="Wei W."/>
            <person name="Wang X."/>
            <person name="Wang C."/>
            <person name="Yang T."/>
            <person name="Huo Q."/>
            <person name="Li W."/>
            <person name="Guo W."/>
            <person name="Chen H."/>
            <person name="Zhou L."/>
            <person name="Ni X."/>
            <person name="Tian J."/>
            <person name="Zhou Y."/>
            <person name="Sheng Y."/>
            <person name="Liu T."/>
            <person name="Pan Y."/>
            <person name="Xia L."/>
            <person name="Li J."/>
            <person name="Zhao F."/>
            <person name="Cao W."/>
        </authorList>
    </citation>
    <scope>NUCLEOTIDE SEQUENCE</scope>
    <source>
        <strain evidence="1">Hyas-2018</strain>
    </source>
</reference>
<comment type="caution">
    <text evidence="1">The sequence shown here is derived from an EMBL/GenBank/DDBJ whole genome shotgun (WGS) entry which is preliminary data.</text>
</comment>
<keyword evidence="2" id="KW-1185">Reference proteome</keyword>
<dbReference type="Proteomes" id="UP000821845">
    <property type="component" value="Chromosome 3"/>
</dbReference>
<name>A0ACB7SQE0_HYAAI</name>
<organism evidence="1 2">
    <name type="scientific">Hyalomma asiaticum</name>
    <name type="common">Tick</name>
    <dbReference type="NCBI Taxonomy" id="266040"/>
    <lineage>
        <taxon>Eukaryota</taxon>
        <taxon>Metazoa</taxon>
        <taxon>Ecdysozoa</taxon>
        <taxon>Arthropoda</taxon>
        <taxon>Chelicerata</taxon>
        <taxon>Arachnida</taxon>
        <taxon>Acari</taxon>
        <taxon>Parasitiformes</taxon>
        <taxon>Ixodida</taxon>
        <taxon>Ixodoidea</taxon>
        <taxon>Ixodidae</taxon>
        <taxon>Hyalomminae</taxon>
        <taxon>Hyalomma</taxon>
    </lineage>
</organism>
<dbReference type="EMBL" id="CM023483">
    <property type="protein sequence ID" value="KAH6937186.1"/>
    <property type="molecule type" value="Genomic_DNA"/>
</dbReference>